<dbReference type="PIRSF" id="PIRSF010312">
    <property type="entry name" value="Sulphur_oxidation_SoxY"/>
    <property type="match status" value="1"/>
</dbReference>
<dbReference type="AlphaFoldDB" id="A0A2T4YYU5"/>
<dbReference type="InterPro" id="IPR032711">
    <property type="entry name" value="SoxY"/>
</dbReference>
<gene>
    <name evidence="2" type="ORF">C8P69_109192</name>
</gene>
<evidence type="ECO:0000313" key="3">
    <source>
        <dbReference type="Proteomes" id="UP000241808"/>
    </source>
</evidence>
<reference evidence="2 3" key="1">
    <citation type="submission" date="2018-04" db="EMBL/GenBank/DDBJ databases">
        <title>Genomic Encyclopedia of Archaeal and Bacterial Type Strains, Phase II (KMG-II): from individual species to whole genera.</title>
        <authorList>
            <person name="Goeker M."/>
        </authorList>
    </citation>
    <scope>NUCLEOTIDE SEQUENCE [LARGE SCALE GENOMIC DNA]</scope>
    <source>
        <strain evidence="2 3">DSM 25521</strain>
    </source>
</reference>
<dbReference type="InterPro" id="IPR016568">
    <property type="entry name" value="Sulphur_oxidation_SoxY"/>
</dbReference>
<evidence type="ECO:0000313" key="2">
    <source>
        <dbReference type="EMBL" id="PTM51904.1"/>
    </source>
</evidence>
<feature type="domain" description="Ig-like SoxY" evidence="1">
    <location>
        <begin position="38"/>
        <end position="144"/>
    </location>
</feature>
<dbReference type="EMBL" id="PZZL01000009">
    <property type="protein sequence ID" value="PTM51904.1"/>
    <property type="molecule type" value="Genomic_DNA"/>
</dbReference>
<dbReference type="Gene3D" id="2.60.40.2470">
    <property type="entry name" value="SoxY domain"/>
    <property type="match status" value="1"/>
</dbReference>
<dbReference type="InterPro" id="IPR038162">
    <property type="entry name" value="SoxY_sf"/>
</dbReference>
<proteinExistence type="predicted"/>
<keyword evidence="3" id="KW-1185">Reference proteome</keyword>
<name>A0A2T4YYU5_9HYPH</name>
<comment type="caution">
    <text evidence="2">The sequence shown here is derived from an EMBL/GenBank/DDBJ whole genome shotgun (WGS) entry which is preliminary data.</text>
</comment>
<protein>
    <submittedName>
        <fullName evidence="2">Thiosulfate-binding protein SoxY</fullName>
    </submittedName>
</protein>
<evidence type="ECO:0000259" key="1">
    <source>
        <dbReference type="Pfam" id="PF13501"/>
    </source>
</evidence>
<accession>A0A2T4YYU5</accession>
<dbReference type="OrthoDB" id="9804570at2"/>
<dbReference type="Pfam" id="PF13501">
    <property type="entry name" value="SoxY"/>
    <property type="match status" value="1"/>
</dbReference>
<sequence>MIDRRLAIGGLLGLVALKGAAASEAIPAEVTAAIREKVGAAEASEGGITLKVPETAENGAFVPVTVTVHSAMRGDDRCTAIHLFATRNPTPGVASYQLGAGLARAEVSARIRLAEGQVLLAYARMADGSVRRAAARVAVSTGGCLT</sequence>
<organism evidence="2 3">
    <name type="scientific">Phreatobacter oligotrophus</name>
    <dbReference type="NCBI Taxonomy" id="1122261"/>
    <lineage>
        <taxon>Bacteria</taxon>
        <taxon>Pseudomonadati</taxon>
        <taxon>Pseudomonadota</taxon>
        <taxon>Alphaproteobacteria</taxon>
        <taxon>Hyphomicrobiales</taxon>
        <taxon>Phreatobacteraceae</taxon>
        <taxon>Phreatobacter</taxon>
    </lineage>
</organism>
<dbReference type="Proteomes" id="UP000241808">
    <property type="component" value="Unassembled WGS sequence"/>
</dbReference>